<dbReference type="PANTHER" id="PTHR40072:SF1">
    <property type="entry name" value="MOLYBDOPTERIN-GUANINE DINUCLEOTIDE BIOSYNTHESIS ADAPTER PROTEIN"/>
    <property type="match status" value="1"/>
</dbReference>
<reference evidence="2" key="1">
    <citation type="submission" date="2024-05" db="EMBL/GenBank/DDBJ databases">
        <authorList>
            <person name="Yang L."/>
            <person name="Pan L."/>
        </authorList>
    </citation>
    <scope>NUCLEOTIDE SEQUENCE</scope>
    <source>
        <strain evidence="2">FCG-7</strain>
    </source>
</reference>
<protein>
    <submittedName>
        <fullName evidence="2">Molybdopterin-guanine dinucleotide biosynthesis protein B</fullName>
    </submittedName>
</protein>
<sequence>MSHVLAIAGFSGSGKTTLITALLPELARYGWRVNVIKHSHHDLEFEPPGKDSARFRAAGAGEVMVVSPYRYAIFHELTESEIPPLAEQIARLAPADLTLVEGFKREPIPKIEVWRATNGKPPLFPDDECVLAIATDSADLLPASALPILNLNDATAVAQFIIHYFSEKPDA</sequence>
<proteinExistence type="predicted"/>
<dbReference type="AlphaFoldDB" id="A0AAU7FDE8"/>
<dbReference type="InterPro" id="IPR027417">
    <property type="entry name" value="P-loop_NTPase"/>
</dbReference>
<feature type="domain" description="Molybdopterin-guanine dinucleotide biosynthesis protein B (MobB)" evidence="1">
    <location>
        <begin position="4"/>
        <end position="136"/>
    </location>
</feature>
<name>A0AAU7FDE8_9NEIS</name>
<dbReference type="EMBL" id="CP157355">
    <property type="protein sequence ID" value="XBM01899.1"/>
    <property type="molecule type" value="Genomic_DNA"/>
</dbReference>
<dbReference type="Pfam" id="PF03205">
    <property type="entry name" value="MobB"/>
    <property type="match status" value="1"/>
</dbReference>
<dbReference type="SUPFAM" id="SSF52540">
    <property type="entry name" value="P-loop containing nucleoside triphosphate hydrolases"/>
    <property type="match status" value="1"/>
</dbReference>
<dbReference type="KEGG" id="cmav:ABHF33_06440"/>
<dbReference type="PANTHER" id="PTHR40072">
    <property type="entry name" value="MOLYBDOPTERIN-GUANINE DINUCLEOTIDE BIOSYNTHESIS ADAPTER PROTEIN-RELATED"/>
    <property type="match status" value="1"/>
</dbReference>
<evidence type="ECO:0000313" key="2">
    <source>
        <dbReference type="EMBL" id="XBM01899.1"/>
    </source>
</evidence>
<dbReference type="RefSeq" id="WP_348946136.1">
    <property type="nucleotide sequence ID" value="NZ_CP157355.1"/>
</dbReference>
<dbReference type="GO" id="GO:0005525">
    <property type="term" value="F:GTP binding"/>
    <property type="evidence" value="ECO:0007669"/>
    <property type="project" value="InterPro"/>
</dbReference>
<accession>A0AAU7FDE8</accession>
<gene>
    <name evidence="2" type="primary">mobB</name>
    <name evidence="2" type="ORF">ABHF33_06440</name>
</gene>
<evidence type="ECO:0000259" key="1">
    <source>
        <dbReference type="Pfam" id="PF03205"/>
    </source>
</evidence>
<dbReference type="InterPro" id="IPR004435">
    <property type="entry name" value="MobB_dom"/>
</dbReference>
<dbReference type="InterPro" id="IPR052539">
    <property type="entry name" value="MGD_biosynthesis_adapter"/>
</dbReference>
<organism evidence="2">
    <name type="scientific">Chitinibacter mangrovi</name>
    <dbReference type="NCBI Taxonomy" id="3153927"/>
    <lineage>
        <taxon>Bacteria</taxon>
        <taxon>Pseudomonadati</taxon>
        <taxon>Pseudomonadota</taxon>
        <taxon>Betaproteobacteria</taxon>
        <taxon>Neisseriales</taxon>
        <taxon>Chitinibacteraceae</taxon>
        <taxon>Chitinibacter</taxon>
    </lineage>
</organism>
<dbReference type="NCBIfam" id="TIGR00176">
    <property type="entry name" value="mobB"/>
    <property type="match status" value="1"/>
</dbReference>
<dbReference type="CDD" id="cd03116">
    <property type="entry name" value="MobB"/>
    <property type="match status" value="1"/>
</dbReference>
<dbReference type="GO" id="GO:0006777">
    <property type="term" value="P:Mo-molybdopterin cofactor biosynthetic process"/>
    <property type="evidence" value="ECO:0007669"/>
    <property type="project" value="InterPro"/>
</dbReference>
<dbReference type="Gene3D" id="3.40.50.300">
    <property type="entry name" value="P-loop containing nucleotide triphosphate hydrolases"/>
    <property type="match status" value="1"/>
</dbReference>